<comment type="caution">
    <text evidence="3">The sequence shown here is derived from an EMBL/GenBank/DDBJ whole genome shotgun (WGS) entry which is preliminary data.</text>
</comment>
<accession>A0A707ZJQ1</accession>
<evidence type="ECO:0000259" key="2">
    <source>
        <dbReference type="Pfam" id="PF06791"/>
    </source>
</evidence>
<feature type="compositionally biased region" description="Polar residues" evidence="1">
    <location>
        <begin position="509"/>
        <end position="528"/>
    </location>
</feature>
<proteinExistence type="predicted"/>
<feature type="non-terminal residue" evidence="3">
    <location>
        <position position="528"/>
    </location>
</feature>
<evidence type="ECO:0000256" key="1">
    <source>
        <dbReference type="SAM" id="MobiDB-lite"/>
    </source>
</evidence>
<dbReference type="Pfam" id="PF06791">
    <property type="entry name" value="TMP_2"/>
    <property type="match status" value="1"/>
</dbReference>
<name>A0A707ZJQ1_SALTM</name>
<evidence type="ECO:0000313" key="3">
    <source>
        <dbReference type="EMBL" id="HAD0276000.1"/>
    </source>
</evidence>
<gene>
    <name evidence="3" type="ORF">G0M05_22720</name>
</gene>
<dbReference type="AlphaFoldDB" id="A0A707ZJQ1"/>
<feature type="domain" description="Bacteriophage tail tape measure N-terminal" evidence="2">
    <location>
        <begin position="228"/>
        <end position="426"/>
    </location>
</feature>
<feature type="region of interest" description="Disordered" evidence="1">
    <location>
        <begin position="505"/>
        <end position="528"/>
    </location>
</feature>
<sequence>MDQIANLVIDLSIDSAEFRNEVPRIKKLLNDAAGDSERSAARMQRFLDKQTEATRRTSASLDQVTASSTAYSSAVEKSAAASTRLAADVDQTRQRVEALGRKLREEQAQSAAVAAAQDRTSAAFYRQIDSVKQLSGGLQELQRIQAQVRQAKGRGDISQGDYLALVSETARKTRELTDAEALATQKKAQFIRRLKEQTTVQGLSRTELLRVKAAELGVSSAADIYIRKLERTGTATHTLGLKSAAARRELGVLAGELARGNFGALRGSGITLANRAGWIEQLMSPKGMMLGGLAGGVAAAVYGLGKAYYEGAKESETFNKQLILTGSYAGKTTGQLNAMAKSLAGNGVTQHDAAGVLAQVVGSGAFTGQAMAMVSRTATRMQENVGQSVDETIRQFKRLRDDPVNAAKELDRTLHFLTATQLEQIRVLGEQGRVADAAKIAMSAYSEEMNKRMGDVHDNLGWIERAWNAVGDAAKWAWDRMLDIGREDTLDEKIATLQEKIARDRKTPWTVSSSQTEYDQQQLNELQE</sequence>
<reference evidence="3" key="1">
    <citation type="journal article" date="2018" name="Genome Biol.">
        <title>SKESA: strategic k-mer extension for scrupulous assemblies.</title>
        <authorList>
            <person name="Souvorov A."/>
            <person name="Agarwala R."/>
            <person name="Lipman D.J."/>
        </authorList>
    </citation>
    <scope>NUCLEOTIDE SEQUENCE</scope>
    <source>
        <strain evidence="3">PO609</strain>
    </source>
</reference>
<dbReference type="EMBL" id="DAANKQ010000071">
    <property type="protein sequence ID" value="HAD0276000.1"/>
    <property type="molecule type" value="Genomic_DNA"/>
</dbReference>
<protein>
    <submittedName>
        <fullName evidence="3">Phage tail tape measure protein</fullName>
    </submittedName>
</protein>
<reference evidence="3" key="2">
    <citation type="submission" date="2019-08" db="EMBL/GenBank/DDBJ databases">
        <authorList>
            <consortium name="NCBI Pathogen Detection Project"/>
        </authorList>
    </citation>
    <scope>NUCLEOTIDE SEQUENCE</scope>
    <source>
        <strain evidence="3">PO609</strain>
    </source>
</reference>
<dbReference type="InterPro" id="IPR009628">
    <property type="entry name" value="Phage_tape_measure_N"/>
</dbReference>
<organism evidence="3">
    <name type="scientific">Salmonella typhimurium</name>
    <dbReference type="NCBI Taxonomy" id="90371"/>
    <lineage>
        <taxon>Bacteria</taxon>
        <taxon>Pseudomonadati</taxon>
        <taxon>Pseudomonadota</taxon>
        <taxon>Gammaproteobacteria</taxon>
        <taxon>Enterobacterales</taxon>
        <taxon>Enterobacteriaceae</taxon>
        <taxon>Salmonella</taxon>
    </lineage>
</organism>